<gene>
    <name evidence="5" type="ORF">TSIB3V08_LOCUS5637</name>
</gene>
<dbReference type="EMBL" id="OC002233">
    <property type="protein sequence ID" value="CAD7261502.1"/>
    <property type="molecule type" value="Genomic_DNA"/>
</dbReference>
<feature type="compositionally biased region" description="Basic and acidic residues" evidence="2">
    <location>
        <begin position="147"/>
        <end position="167"/>
    </location>
</feature>
<proteinExistence type="inferred from homology"/>
<evidence type="ECO:0000256" key="1">
    <source>
        <dbReference type="ARBA" id="ARBA00010319"/>
    </source>
</evidence>
<feature type="domain" description="FAM91 C-terminal" evidence="4">
    <location>
        <begin position="969"/>
        <end position="1066"/>
    </location>
</feature>
<feature type="region of interest" description="Disordered" evidence="2">
    <location>
        <begin position="761"/>
        <end position="944"/>
    </location>
</feature>
<dbReference type="Pfam" id="PF14648">
    <property type="entry name" value="FAM91_C"/>
    <property type="match status" value="2"/>
</dbReference>
<evidence type="ECO:0000259" key="3">
    <source>
        <dbReference type="Pfam" id="PF14647"/>
    </source>
</evidence>
<reference evidence="5" key="1">
    <citation type="submission" date="2020-11" db="EMBL/GenBank/DDBJ databases">
        <authorList>
            <person name="Tran Van P."/>
        </authorList>
    </citation>
    <scope>NUCLEOTIDE SEQUENCE</scope>
</reference>
<dbReference type="PANTHER" id="PTHR28441">
    <property type="entry name" value="PROTEIN FAM91A1"/>
    <property type="match status" value="1"/>
</dbReference>
<feature type="domain" description="FAM91 N-terminal" evidence="3">
    <location>
        <begin position="14"/>
        <end position="113"/>
    </location>
</feature>
<dbReference type="InterPro" id="IPR039199">
    <property type="entry name" value="FAM91"/>
</dbReference>
<dbReference type="Pfam" id="PF14647">
    <property type="entry name" value="FAM91_N"/>
    <property type="match status" value="3"/>
</dbReference>
<organism evidence="5">
    <name type="scientific">Timema shepardi</name>
    <name type="common">Walking stick</name>
    <dbReference type="NCBI Taxonomy" id="629360"/>
    <lineage>
        <taxon>Eukaryota</taxon>
        <taxon>Metazoa</taxon>
        <taxon>Ecdysozoa</taxon>
        <taxon>Arthropoda</taxon>
        <taxon>Hexapoda</taxon>
        <taxon>Insecta</taxon>
        <taxon>Pterygota</taxon>
        <taxon>Neoptera</taxon>
        <taxon>Polyneoptera</taxon>
        <taxon>Phasmatodea</taxon>
        <taxon>Timematodea</taxon>
        <taxon>Timematoidea</taxon>
        <taxon>Timematidae</taxon>
        <taxon>Timema</taxon>
    </lineage>
</organism>
<feature type="compositionally biased region" description="Polar residues" evidence="2">
    <location>
        <begin position="926"/>
        <end position="944"/>
    </location>
</feature>
<feature type="region of interest" description="Disordered" evidence="2">
    <location>
        <begin position="703"/>
        <end position="725"/>
    </location>
</feature>
<evidence type="ECO:0000256" key="2">
    <source>
        <dbReference type="SAM" id="MobiDB-lite"/>
    </source>
</evidence>
<feature type="domain" description="FAM91 N-terminal" evidence="3">
    <location>
        <begin position="636"/>
        <end position="680"/>
    </location>
</feature>
<evidence type="ECO:0000313" key="5">
    <source>
        <dbReference type="EMBL" id="CAD7261502.1"/>
    </source>
</evidence>
<dbReference type="PANTHER" id="PTHR28441:SF2">
    <property type="entry name" value="PROTEIN FAM91A1"/>
    <property type="match status" value="1"/>
</dbReference>
<dbReference type="AlphaFoldDB" id="A0A7R9AVR1"/>
<accession>A0A7R9AVR1</accession>
<dbReference type="InterPro" id="IPR028091">
    <property type="entry name" value="FAM91_N_dom"/>
</dbReference>
<comment type="similarity">
    <text evidence="1">Belongs to the FAM91 family.</text>
</comment>
<feature type="region of interest" description="Disordered" evidence="2">
    <location>
        <begin position="147"/>
        <end position="169"/>
    </location>
</feature>
<evidence type="ECO:0000259" key="4">
    <source>
        <dbReference type="Pfam" id="PF14648"/>
    </source>
</evidence>
<sequence>MSVTCLNERHLSVQSLGNSQKEYEKCILSFSIKNQLRYRGNLVSSVCKDDRRYYKDLLGYSKEKLMLFPYHLSDVVVRGLRVTPFQYYVSVMESIMEQERSYDSLPNFTAADCKVTSNAWDGRDAGMQCLESGRLSLEEVNTHLRGGRVENHLGREKKPGSPDRDSNLDLPVLSSLAQHGTSALANYATEAVGLTWVYYAPGCLPRWVSFLTLDLIVPRSERRPTGDFAPLTTHDITTYRRPSYHNHKSLCPSVALPTTITSPCVRQSSSLPQSQVPVSVSRPPYHNHKSLCPSVVLPTTITSPCVRQSSSLPQSQVPVSVSRPPYHNHKSLCPSVVLPTTITSPCVRQSSSLPQSKVPVSVSRPAKRAALYGPCLIGGEDRRNKKAVEHNNPRRRVVREQYRSAPTLRVAGYGTLFFLRLAGHVFKLRCGLARACRSILNQNEQQMIDRLIDHGRQRAGDLDHDLIHSLYKLVHVLYHQMWKPCDKYTGKTNHGTPNLNLPVVVCRAYRGGSCRGLRRGGSGLALVLSCRKGLIYLDVPIEDGDHIVVPPLEGFVMNRVLGDYFETLLYKIFVSIDEHTSVGEVSEHYCHMHTRAHTAPMIGTHLRHAHGPTVSYMPCTSPSNRLTFVTHTVRLLLQLASVLQIDAESVKNAVSLYCRLGFARKKNQDSELTDLHPSWRNSSNAARKSISVLDGPLLLDLTSVLSESGPSPTDETTSSGTEEADSTFLSVGLSRSKRIAFLFDSTLTAFLMMGNLSPVSDGHNPSPVSDGHNPSPVSDGHNPSPVSDGHNPSPVSDVTTRLLDGYNLSPVSDGHNLSPVSDGYNLSPVSDGHNLSPVSDGYNPSPVSDGYNPSPVSDGYNPSPVSDGHSPSPVSDGHSPSPVSDGHNQSPVSDGHNPSPVSDGHNPSPVSDGHNPSPVSDGHNPSLVSDVNNPSTVSDVYNPSLVSDVNNPSLVSDVNNPSLVSDVNNPSPGLKNHAVTMFEVGKLSDESLDSFLAELEKISTDDSEGEAQRYFDHALILRSTILFLRHNHGVGEELCLALDLIRCESLQSLDPATCTRLLNKNYA</sequence>
<feature type="domain" description="FAM91 C-terminal" evidence="4">
    <location>
        <begin position="736"/>
        <end position="758"/>
    </location>
</feature>
<dbReference type="InterPro" id="IPR028097">
    <property type="entry name" value="FAM91_C_dom"/>
</dbReference>
<feature type="compositionally biased region" description="Polar residues" evidence="2">
    <location>
        <begin position="703"/>
        <end position="721"/>
    </location>
</feature>
<feature type="domain" description="FAM91 N-terminal" evidence="3">
    <location>
        <begin position="531"/>
        <end position="587"/>
    </location>
</feature>
<protein>
    <submittedName>
        <fullName evidence="5">Uncharacterized protein</fullName>
    </submittedName>
</protein>
<name>A0A7R9AVR1_TIMSH</name>